<proteinExistence type="predicted"/>
<dbReference type="Proteomes" id="UP001341840">
    <property type="component" value="Unassembled WGS sequence"/>
</dbReference>
<evidence type="ECO:0000313" key="1">
    <source>
        <dbReference type="EMBL" id="MED6205362.1"/>
    </source>
</evidence>
<sequence length="152" mass="16269">MLLGPSSGLVKPVPAGPIAPLVLSSNALAAHHSQSHLALTLIHLAAAAPPSPPEVSPSSGSSCLGHCVSVVCVEFLCVVPSVAFLCVFFSVAFLLRPPEDLVRMPSSSPRVQNSTNPLKRILMEEELMHLLLMDQGYSHPEKLYQLPLCNWL</sequence>
<keyword evidence="2" id="KW-1185">Reference proteome</keyword>
<organism evidence="1 2">
    <name type="scientific">Stylosanthes scabra</name>
    <dbReference type="NCBI Taxonomy" id="79078"/>
    <lineage>
        <taxon>Eukaryota</taxon>
        <taxon>Viridiplantae</taxon>
        <taxon>Streptophyta</taxon>
        <taxon>Embryophyta</taxon>
        <taxon>Tracheophyta</taxon>
        <taxon>Spermatophyta</taxon>
        <taxon>Magnoliopsida</taxon>
        <taxon>eudicotyledons</taxon>
        <taxon>Gunneridae</taxon>
        <taxon>Pentapetalae</taxon>
        <taxon>rosids</taxon>
        <taxon>fabids</taxon>
        <taxon>Fabales</taxon>
        <taxon>Fabaceae</taxon>
        <taxon>Papilionoideae</taxon>
        <taxon>50 kb inversion clade</taxon>
        <taxon>dalbergioids sensu lato</taxon>
        <taxon>Dalbergieae</taxon>
        <taxon>Pterocarpus clade</taxon>
        <taxon>Stylosanthes</taxon>
    </lineage>
</organism>
<comment type="caution">
    <text evidence="1">The sequence shown here is derived from an EMBL/GenBank/DDBJ whole genome shotgun (WGS) entry which is preliminary data.</text>
</comment>
<name>A0ABU6Y4I0_9FABA</name>
<evidence type="ECO:0000313" key="2">
    <source>
        <dbReference type="Proteomes" id="UP001341840"/>
    </source>
</evidence>
<accession>A0ABU6Y4I0</accession>
<gene>
    <name evidence="1" type="ORF">PIB30_016949</name>
</gene>
<dbReference type="EMBL" id="JASCZI010241704">
    <property type="protein sequence ID" value="MED6205362.1"/>
    <property type="molecule type" value="Genomic_DNA"/>
</dbReference>
<reference evidence="1 2" key="1">
    <citation type="journal article" date="2023" name="Plants (Basel)">
        <title>Bridging the Gap: Combining Genomics and Transcriptomics Approaches to Understand Stylosanthes scabra, an Orphan Legume from the Brazilian Caatinga.</title>
        <authorList>
            <person name="Ferreira-Neto J.R.C."/>
            <person name="da Silva M.D."/>
            <person name="Binneck E."/>
            <person name="de Melo N.F."/>
            <person name="da Silva R.H."/>
            <person name="de Melo A.L.T.M."/>
            <person name="Pandolfi V."/>
            <person name="Bustamante F.O."/>
            <person name="Brasileiro-Vidal A.C."/>
            <person name="Benko-Iseppon A.M."/>
        </authorList>
    </citation>
    <scope>NUCLEOTIDE SEQUENCE [LARGE SCALE GENOMIC DNA]</scope>
    <source>
        <tissue evidence="1">Leaves</tissue>
    </source>
</reference>
<protein>
    <submittedName>
        <fullName evidence="1">Uncharacterized protein</fullName>
    </submittedName>
</protein>